<organism evidence="3 4">
    <name type="scientific">Hibiscus syriacus</name>
    <name type="common">Rose of Sharon</name>
    <dbReference type="NCBI Taxonomy" id="106335"/>
    <lineage>
        <taxon>Eukaryota</taxon>
        <taxon>Viridiplantae</taxon>
        <taxon>Streptophyta</taxon>
        <taxon>Embryophyta</taxon>
        <taxon>Tracheophyta</taxon>
        <taxon>Spermatophyta</taxon>
        <taxon>Magnoliopsida</taxon>
        <taxon>eudicotyledons</taxon>
        <taxon>Gunneridae</taxon>
        <taxon>Pentapetalae</taxon>
        <taxon>rosids</taxon>
        <taxon>malvids</taxon>
        <taxon>Malvales</taxon>
        <taxon>Malvaceae</taxon>
        <taxon>Malvoideae</taxon>
        <taxon>Hibiscus</taxon>
    </lineage>
</organism>
<keyword evidence="4" id="KW-1185">Reference proteome</keyword>
<feature type="compositionally biased region" description="Basic residues" evidence="1">
    <location>
        <begin position="528"/>
        <end position="539"/>
    </location>
</feature>
<dbReference type="InterPro" id="IPR056437">
    <property type="entry name" value="Znf-C2H2_ZNF598/HEL2"/>
</dbReference>
<gene>
    <name evidence="3" type="ORF">F3Y22_tig00110794pilonHSYRG00099</name>
</gene>
<protein>
    <submittedName>
        <fullName evidence="3">Ubiquitin-like superfamily protein</fullName>
    </submittedName>
</protein>
<comment type="caution">
    <text evidence="3">The sequence shown here is derived from an EMBL/GenBank/DDBJ whole genome shotgun (WGS) entry which is preliminary data.</text>
</comment>
<feature type="compositionally biased region" description="Polar residues" evidence="1">
    <location>
        <begin position="414"/>
        <end position="436"/>
    </location>
</feature>
<evidence type="ECO:0000256" key="1">
    <source>
        <dbReference type="SAM" id="MobiDB-lite"/>
    </source>
</evidence>
<dbReference type="GO" id="GO:0043022">
    <property type="term" value="F:ribosome binding"/>
    <property type="evidence" value="ECO:0007669"/>
    <property type="project" value="TreeGrafter"/>
</dbReference>
<dbReference type="EMBL" id="VEPZ02001114">
    <property type="protein sequence ID" value="KAE8693697.1"/>
    <property type="molecule type" value="Genomic_DNA"/>
</dbReference>
<feature type="domain" description="ZNF598/HEL2 C2H2 zinc finger" evidence="2">
    <location>
        <begin position="91"/>
        <end position="121"/>
    </location>
</feature>
<dbReference type="PANTHER" id="PTHR22938:SF0">
    <property type="entry name" value="E3 UBIQUITIN-PROTEIN LIGASE ZNF598"/>
    <property type="match status" value="1"/>
</dbReference>
<evidence type="ECO:0000313" key="3">
    <source>
        <dbReference type="EMBL" id="KAE8693697.1"/>
    </source>
</evidence>
<feature type="region of interest" description="Disordered" evidence="1">
    <location>
        <begin position="414"/>
        <end position="437"/>
    </location>
</feature>
<dbReference type="Pfam" id="PF23230">
    <property type="entry name" value="zf-C2H2_13"/>
    <property type="match status" value="1"/>
</dbReference>
<name>A0A6A2ZQJ2_HIBSY</name>
<dbReference type="InterPro" id="IPR044288">
    <property type="entry name" value="ZNF598/HEL2"/>
</dbReference>
<dbReference type="GO" id="GO:0061630">
    <property type="term" value="F:ubiquitin protein ligase activity"/>
    <property type="evidence" value="ECO:0007669"/>
    <property type="project" value="InterPro"/>
</dbReference>
<proteinExistence type="predicted"/>
<reference evidence="3" key="1">
    <citation type="submission" date="2019-09" db="EMBL/GenBank/DDBJ databases">
        <title>Draft genome information of white flower Hibiscus syriacus.</title>
        <authorList>
            <person name="Kim Y.-M."/>
        </authorList>
    </citation>
    <scope>NUCLEOTIDE SEQUENCE [LARGE SCALE GENOMIC DNA]</scope>
    <source>
        <strain evidence="3">YM2019G1</strain>
    </source>
</reference>
<dbReference type="PANTHER" id="PTHR22938">
    <property type="entry name" value="ZINC FINGER PROTEIN 598"/>
    <property type="match status" value="1"/>
</dbReference>
<evidence type="ECO:0000313" key="4">
    <source>
        <dbReference type="Proteomes" id="UP000436088"/>
    </source>
</evidence>
<accession>A0A6A2ZQJ2</accession>
<dbReference type="AlphaFoldDB" id="A0A6A2ZQJ2"/>
<dbReference type="GO" id="GO:0072344">
    <property type="term" value="P:rescue of stalled ribosome"/>
    <property type="evidence" value="ECO:0007669"/>
    <property type="project" value="InterPro"/>
</dbReference>
<dbReference type="GO" id="GO:0016567">
    <property type="term" value="P:protein ubiquitination"/>
    <property type="evidence" value="ECO:0007669"/>
    <property type="project" value="TreeGrafter"/>
</dbReference>
<dbReference type="Proteomes" id="UP000436088">
    <property type="component" value="Unassembled WGS sequence"/>
</dbReference>
<feature type="region of interest" description="Disordered" evidence="1">
    <location>
        <begin position="497"/>
        <end position="539"/>
    </location>
</feature>
<sequence>MCVACIRFICNDHCCCICKAKSHVIFVTKLRASIFVLLIANVDFKLRLPMIKAMCRLSFTVCDNMEEQTNDGPVFGRTESLAFYITVLNKIHFRHDHYLCEDEACLAKKFIVFQSEAELKRQNTIEHGGRMSRAQRTAALQIPTSFRFHRRNDDHRRGMEQMSWHEPSDDDYQLSMTIEASLEATSDPPGLSTTQVISYHGDINDIEPLVQPFELLSATDSESSSRYLQALGGGSRGAPLQETYFPPLSTPASNSQQIPKHRPDGLPFNTMAAHLRRRRMGLSYASSSHVQIQVQSRPTTADILKASGSRMSAANTNRINHSSSAPNLADGNGLQVNGEAQGRGWFKYNNASKKWKGKSLNTTGCNSKDKVADCIINQCMQIAVAMPSGRPTTSPWLPGELHRDNGRLHVPCTSPTPQHRSPCTPHSQRPTRSPCTHSDLVGHQAVPATKLGCFHADPRHITCMLGCFHIAGSAWRPVLGCWGLRLGYGSMAALLDPKDSEPNPEPEALDNKLDSSQNSSGALPVRGVWKKGGSKKLFS</sequence>
<evidence type="ECO:0000259" key="2">
    <source>
        <dbReference type="Pfam" id="PF23230"/>
    </source>
</evidence>